<organism evidence="6 7">
    <name type="scientific">Russula ochroleuca</name>
    <dbReference type="NCBI Taxonomy" id="152965"/>
    <lineage>
        <taxon>Eukaryota</taxon>
        <taxon>Fungi</taxon>
        <taxon>Dikarya</taxon>
        <taxon>Basidiomycota</taxon>
        <taxon>Agaricomycotina</taxon>
        <taxon>Agaricomycetes</taxon>
        <taxon>Russulales</taxon>
        <taxon>Russulaceae</taxon>
        <taxon>Russula</taxon>
    </lineage>
</organism>
<evidence type="ECO:0000256" key="1">
    <source>
        <dbReference type="ARBA" id="ARBA00004141"/>
    </source>
</evidence>
<proteinExistence type="predicted"/>
<sequence>MSTIYVPTGQLTPPSFSWVAASLVSVATLLQWQGISVGNARKKASIPYPQAYAEKAEQESSMDAKIFNCKQRAHQNTLENVPVVILTTLIGGLRYPIFAAAACGFWSVTRILYMIRYGTGEPKKRALPIRLNFFTQIVLTVLSGKVVFDLIKAGV</sequence>
<gene>
    <name evidence="6" type="ORF">DFH94DRAFT_852611</name>
</gene>
<evidence type="ECO:0000256" key="4">
    <source>
        <dbReference type="ARBA" id="ARBA00023136"/>
    </source>
</evidence>
<dbReference type="Proteomes" id="UP000759537">
    <property type="component" value="Unassembled WGS sequence"/>
</dbReference>
<dbReference type="AlphaFoldDB" id="A0A9P5MYN0"/>
<keyword evidence="7" id="KW-1185">Reference proteome</keyword>
<feature type="transmembrane region" description="Helical" evidence="5">
    <location>
        <begin position="15"/>
        <end position="32"/>
    </location>
</feature>
<dbReference type="PANTHER" id="PTHR10250">
    <property type="entry name" value="MICROSOMAL GLUTATHIONE S-TRANSFERASE"/>
    <property type="match status" value="1"/>
</dbReference>
<dbReference type="EMBL" id="WHVB01000006">
    <property type="protein sequence ID" value="KAF8481834.1"/>
    <property type="molecule type" value="Genomic_DNA"/>
</dbReference>
<keyword evidence="4 5" id="KW-0472">Membrane</keyword>
<evidence type="ECO:0000313" key="6">
    <source>
        <dbReference type="EMBL" id="KAF8481834.1"/>
    </source>
</evidence>
<evidence type="ECO:0000256" key="2">
    <source>
        <dbReference type="ARBA" id="ARBA00022692"/>
    </source>
</evidence>
<dbReference type="PANTHER" id="PTHR10250:SF26">
    <property type="entry name" value="GLUTATHIONE S-TRANSFERASE 3, MITOCHONDRIAL"/>
    <property type="match status" value="1"/>
</dbReference>
<reference evidence="6" key="1">
    <citation type="submission" date="2019-10" db="EMBL/GenBank/DDBJ databases">
        <authorList>
            <consortium name="DOE Joint Genome Institute"/>
            <person name="Kuo A."/>
            <person name="Miyauchi S."/>
            <person name="Kiss E."/>
            <person name="Drula E."/>
            <person name="Kohler A."/>
            <person name="Sanchez-Garcia M."/>
            <person name="Andreopoulos B."/>
            <person name="Barry K.W."/>
            <person name="Bonito G."/>
            <person name="Buee M."/>
            <person name="Carver A."/>
            <person name="Chen C."/>
            <person name="Cichocki N."/>
            <person name="Clum A."/>
            <person name="Culley D."/>
            <person name="Crous P.W."/>
            <person name="Fauchery L."/>
            <person name="Girlanda M."/>
            <person name="Hayes R."/>
            <person name="Keri Z."/>
            <person name="LaButti K."/>
            <person name="Lipzen A."/>
            <person name="Lombard V."/>
            <person name="Magnuson J."/>
            <person name="Maillard F."/>
            <person name="Morin E."/>
            <person name="Murat C."/>
            <person name="Nolan M."/>
            <person name="Ohm R."/>
            <person name="Pangilinan J."/>
            <person name="Pereira M."/>
            <person name="Perotto S."/>
            <person name="Peter M."/>
            <person name="Riley R."/>
            <person name="Sitrit Y."/>
            <person name="Stielow B."/>
            <person name="Szollosi G."/>
            <person name="Zifcakova L."/>
            <person name="Stursova M."/>
            <person name="Spatafora J.W."/>
            <person name="Tedersoo L."/>
            <person name="Vaario L.-M."/>
            <person name="Yamada A."/>
            <person name="Yan M."/>
            <person name="Wang P."/>
            <person name="Xu J."/>
            <person name="Bruns T."/>
            <person name="Baldrian P."/>
            <person name="Vilgalys R."/>
            <person name="Henrissat B."/>
            <person name="Grigoriev I.V."/>
            <person name="Hibbett D."/>
            <person name="Nagy L.G."/>
            <person name="Martin F.M."/>
        </authorList>
    </citation>
    <scope>NUCLEOTIDE SEQUENCE</scope>
    <source>
        <strain evidence="6">Prilba</strain>
    </source>
</reference>
<comment type="caution">
    <text evidence="6">The sequence shown here is derived from an EMBL/GenBank/DDBJ whole genome shotgun (WGS) entry which is preliminary data.</text>
</comment>
<dbReference type="OrthoDB" id="410651at2759"/>
<dbReference type="GO" id="GO:0005783">
    <property type="term" value="C:endoplasmic reticulum"/>
    <property type="evidence" value="ECO:0007669"/>
    <property type="project" value="TreeGrafter"/>
</dbReference>
<dbReference type="GO" id="GO:0004602">
    <property type="term" value="F:glutathione peroxidase activity"/>
    <property type="evidence" value="ECO:0007669"/>
    <property type="project" value="TreeGrafter"/>
</dbReference>
<dbReference type="InterPro" id="IPR023352">
    <property type="entry name" value="MAPEG-like_dom_sf"/>
</dbReference>
<evidence type="ECO:0008006" key="8">
    <source>
        <dbReference type="Google" id="ProtNLM"/>
    </source>
</evidence>
<dbReference type="GO" id="GO:0004364">
    <property type="term" value="F:glutathione transferase activity"/>
    <property type="evidence" value="ECO:0007669"/>
    <property type="project" value="TreeGrafter"/>
</dbReference>
<dbReference type="SUPFAM" id="SSF161084">
    <property type="entry name" value="MAPEG domain-like"/>
    <property type="match status" value="1"/>
</dbReference>
<dbReference type="Gene3D" id="1.20.120.550">
    <property type="entry name" value="Membrane associated eicosanoid/glutathione metabolism-like domain"/>
    <property type="match status" value="1"/>
</dbReference>
<comment type="subcellular location">
    <subcellularLocation>
        <location evidence="1">Membrane</location>
        <topology evidence="1">Multi-pass membrane protein</topology>
    </subcellularLocation>
</comment>
<dbReference type="GO" id="GO:0005635">
    <property type="term" value="C:nuclear envelope"/>
    <property type="evidence" value="ECO:0007669"/>
    <property type="project" value="TreeGrafter"/>
</dbReference>
<name>A0A9P5MYN0_9AGAM</name>
<accession>A0A9P5MYN0</accession>
<dbReference type="InterPro" id="IPR001129">
    <property type="entry name" value="Membr-assoc_MAPEG"/>
</dbReference>
<reference evidence="6" key="2">
    <citation type="journal article" date="2020" name="Nat. Commun.">
        <title>Large-scale genome sequencing of mycorrhizal fungi provides insights into the early evolution of symbiotic traits.</title>
        <authorList>
            <person name="Miyauchi S."/>
            <person name="Kiss E."/>
            <person name="Kuo A."/>
            <person name="Drula E."/>
            <person name="Kohler A."/>
            <person name="Sanchez-Garcia M."/>
            <person name="Morin E."/>
            <person name="Andreopoulos B."/>
            <person name="Barry K.W."/>
            <person name="Bonito G."/>
            <person name="Buee M."/>
            <person name="Carver A."/>
            <person name="Chen C."/>
            <person name="Cichocki N."/>
            <person name="Clum A."/>
            <person name="Culley D."/>
            <person name="Crous P.W."/>
            <person name="Fauchery L."/>
            <person name="Girlanda M."/>
            <person name="Hayes R.D."/>
            <person name="Keri Z."/>
            <person name="LaButti K."/>
            <person name="Lipzen A."/>
            <person name="Lombard V."/>
            <person name="Magnuson J."/>
            <person name="Maillard F."/>
            <person name="Murat C."/>
            <person name="Nolan M."/>
            <person name="Ohm R.A."/>
            <person name="Pangilinan J."/>
            <person name="Pereira M.F."/>
            <person name="Perotto S."/>
            <person name="Peter M."/>
            <person name="Pfister S."/>
            <person name="Riley R."/>
            <person name="Sitrit Y."/>
            <person name="Stielow J.B."/>
            <person name="Szollosi G."/>
            <person name="Zifcakova L."/>
            <person name="Stursova M."/>
            <person name="Spatafora J.W."/>
            <person name="Tedersoo L."/>
            <person name="Vaario L.M."/>
            <person name="Yamada A."/>
            <person name="Yan M."/>
            <person name="Wang P."/>
            <person name="Xu J."/>
            <person name="Bruns T."/>
            <person name="Baldrian P."/>
            <person name="Vilgalys R."/>
            <person name="Dunand C."/>
            <person name="Henrissat B."/>
            <person name="Grigoriev I.V."/>
            <person name="Hibbett D."/>
            <person name="Nagy L.G."/>
            <person name="Martin F.M."/>
        </authorList>
    </citation>
    <scope>NUCLEOTIDE SEQUENCE</scope>
    <source>
        <strain evidence="6">Prilba</strain>
    </source>
</reference>
<keyword evidence="2 5" id="KW-0812">Transmembrane</keyword>
<dbReference type="GO" id="GO:0016020">
    <property type="term" value="C:membrane"/>
    <property type="evidence" value="ECO:0007669"/>
    <property type="project" value="UniProtKB-SubCell"/>
</dbReference>
<keyword evidence="3 5" id="KW-1133">Transmembrane helix</keyword>
<evidence type="ECO:0000256" key="5">
    <source>
        <dbReference type="SAM" id="Phobius"/>
    </source>
</evidence>
<dbReference type="InterPro" id="IPR050997">
    <property type="entry name" value="MAPEG"/>
</dbReference>
<evidence type="ECO:0000256" key="3">
    <source>
        <dbReference type="ARBA" id="ARBA00022989"/>
    </source>
</evidence>
<dbReference type="Pfam" id="PF01124">
    <property type="entry name" value="MAPEG"/>
    <property type="match status" value="1"/>
</dbReference>
<feature type="transmembrane region" description="Helical" evidence="5">
    <location>
        <begin position="133"/>
        <end position="151"/>
    </location>
</feature>
<protein>
    <recommendedName>
        <fullName evidence="8">Membrane-associated proteins in eicosanoid and glutathione metabolism</fullName>
    </recommendedName>
</protein>
<evidence type="ECO:0000313" key="7">
    <source>
        <dbReference type="Proteomes" id="UP000759537"/>
    </source>
</evidence>